<gene>
    <name evidence="1" type="ORF">Voc01_088920</name>
</gene>
<reference evidence="1" key="1">
    <citation type="submission" date="2021-01" db="EMBL/GenBank/DDBJ databases">
        <title>Whole genome shotgun sequence of Virgisporangium ochraceum NBRC 16418.</title>
        <authorList>
            <person name="Komaki H."/>
            <person name="Tamura T."/>
        </authorList>
    </citation>
    <scope>NUCLEOTIDE SEQUENCE</scope>
    <source>
        <strain evidence="1">NBRC 16418</strain>
    </source>
</reference>
<accession>A0A8J4EFS0</accession>
<protein>
    <submittedName>
        <fullName evidence="1">Uncharacterized protein</fullName>
    </submittedName>
</protein>
<name>A0A8J4EFS0_9ACTN</name>
<organism evidence="1 2">
    <name type="scientific">Virgisporangium ochraceum</name>
    <dbReference type="NCBI Taxonomy" id="65505"/>
    <lineage>
        <taxon>Bacteria</taxon>
        <taxon>Bacillati</taxon>
        <taxon>Actinomycetota</taxon>
        <taxon>Actinomycetes</taxon>
        <taxon>Micromonosporales</taxon>
        <taxon>Micromonosporaceae</taxon>
        <taxon>Virgisporangium</taxon>
    </lineage>
</organism>
<dbReference type="RefSeq" id="WP_203933791.1">
    <property type="nucleotide sequence ID" value="NZ_BOPH01000128.1"/>
</dbReference>
<dbReference type="EMBL" id="BOPH01000128">
    <property type="protein sequence ID" value="GIJ73975.1"/>
    <property type="molecule type" value="Genomic_DNA"/>
</dbReference>
<dbReference type="AlphaFoldDB" id="A0A8J4EFS0"/>
<comment type="caution">
    <text evidence="1">The sequence shown here is derived from an EMBL/GenBank/DDBJ whole genome shotgun (WGS) entry which is preliminary data.</text>
</comment>
<dbReference type="Proteomes" id="UP000635606">
    <property type="component" value="Unassembled WGS sequence"/>
</dbReference>
<evidence type="ECO:0000313" key="2">
    <source>
        <dbReference type="Proteomes" id="UP000635606"/>
    </source>
</evidence>
<proteinExistence type="predicted"/>
<keyword evidence="2" id="KW-1185">Reference proteome</keyword>
<sequence length="61" mass="6522">MSAGPARVPDDEHSAGHGAYVAWLAAEFGLNPPDDPDAIVAAATERYGKQFAEWHGRYLPA</sequence>
<evidence type="ECO:0000313" key="1">
    <source>
        <dbReference type="EMBL" id="GIJ73975.1"/>
    </source>
</evidence>